<dbReference type="Pfam" id="PF00560">
    <property type="entry name" value="LRR_1"/>
    <property type="match status" value="1"/>
</dbReference>
<dbReference type="Gene3D" id="3.80.10.10">
    <property type="entry name" value="Ribonuclease Inhibitor"/>
    <property type="match status" value="3"/>
</dbReference>
<feature type="region of interest" description="Disordered" evidence="3">
    <location>
        <begin position="698"/>
        <end position="723"/>
    </location>
</feature>
<dbReference type="Pfam" id="PF13855">
    <property type="entry name" value="LRR_8"/>
    <property type="match status" value="1"/>
</dbReference>
<feature type="region of interest" description="Disordered" evidence="3">
    <location>
        <begin position="852"/>
        <end position="876"/>
    </location>
</feature>
<dbReference type="EMBL" id="CYKH01002228">
    <property type="protein sequence ID" value="CUG94275.1"/>
    <property type="molecule type" value="Genomic_DNA"/>
</dbReference>
<evidence type="ECO:0000256" key="3">
    <source>
        <dbReference type="SAM" id="MobiDB-lite"/>
    </source>
</evidence>
<dbReference type="InterPro" id="IPR001611">
    <property type="entry name" value="Leu-rich_rpt"/>
</dbReference>
<feature type="compositionally biased region" description="Polar residues" evidence="3">
    <location>
        <begin position="866"/>
        <end position="875"/>
    </location>
</feature>
<protein>
    <submittedName>
        <fullName evidence="4">Leucine-rich repeat protein, putative</fullName>
    </submittedName>
</protein>
<keyword evidence="1" id="KW-0433">Leucine-rich repeat</keyword>
<dbReference type="VEuPathDB" id="TriTrypDB:BSAL_47370"/>
<evidence type="ECO:0000256" key="1">
    <source>
        <dbReference type="ARBA" id="ARBA00022614"/>
    </source>
</evidence>
<keyword evidence="5" id="KW-1185">Reference proteome</keyword>
<dbReference type="SMART" id="SM00369">
    <property type="entry name" value="LRR_TYP"/>
    <property type="match status" value="6"/>
</dbReference>
<accession>A0A0S4JW61</accession>
<name>A0A0S4JW61_BODSA</name>
<dbReference type="OMA" id="IWIASRE"/>
<dbReference type="PANTHER" id="PTHR48051:SF1">
    <property type="entry name" value="RAS SUPPRESSOR PROTEIN 1"/>
    <property type="match status" value="1"/>
</dbReference>
<organism evidence="4 5">
    <name type="scientific">Bodo saltans</name>
    <name type="common">Flagellated protozoan</name>
    <dbReference type="NCBI Taxonomy" id="75058"/>
    <lineage>
        <taxon>Eukaryota</taxon>
        <taxon>Discoba</taxon>
        <taxon>Euglenozoa</taxon>
        <taxon>Kinetoplastea</taxon>
        <taxon>Metakinetoplastina</taxon>
        <taxon>Eubodonida</taxon>
        <taxon>Bodonidae</taxon>
        <taxon>Bodo</taxon>
    </lineage>
</organism>
<dbReference type="PROSITE" id="PS51450">
    <property type="entry name" value="LRR"/>
    <property type="match status" value="2"/>
</dbReference>
<keyword evidence="2" id="KW-0677">Repeat</keyword>
<dbReference type="AlphaFoldDB" id="A0A0S4JW61"/>
<evidence type="ECO:0000256" key="2">
    <source>
        <dbReference type="ARBA" id="ARBA00022737"/>
    </source>
</evidence>
<proteinExistence type="predicted"/>
<reference evidence="5" key="1">
    <citation type="submission" date="2015-09" db="EMBL/GenBank/DDBJ databases">
        <authorList>
            <consortium name="Pathogen Informatics"/>
        </authorList>
    </citation>
    <scope>NUCLEOTIDE SEQUENCE [LARGE SCALE GENOMIC DNA]</scope>
    <source>
        <strain evidence="5">Lake Konstanz</strain>
    </source>
</reference>
<dbReference type="Proteomes" id="UP000051952">
    <property type="component" value="Unassembled WGS sequence"/>
</dbReference>
<dbReference type="SUPFAM" id="SSF52058">
    <property type="entry name" value="L domain-like"/>
    <property type="match status" value="1"/>
</dbReference>
<sequence length="889" mass="99249">MSIFPRLSLVRSSTQRHMGCHLGKDSAFSDVNRDSNDAAVFDEVPVRHRRRGPDLSGLKLTKLSPSDLPTHSECRSTKSLVLRNNYLSELSPEVLSGFNSLKELHLDSNRFVSLPLSAISALRPLTLLNLSNNPIRDFEGFELLINLRVLVLSMCGLRVLPENVTLCSLLESLDLSFNEGISFPSNLPLTPAGRHLSSISIASCALRGDEFPVALRKLPLLTSIDISDNAFDLPRAQTFFGNLKVVCVKIRKLCLQSIPQCILALSLLEELDVSENPLQDLSRLSQFKNLRILNLACCEITVLPDSIEQLSGSLRELDISQNPRFCGTKMLAKLTQLVRLSIVGCLFCGNTDGRDVEWSCIAKLRQLRRIDWSDWSQGSTFNPYSTKLPIQLCGMPLENVNGLKLRQGLFARDFVATLQNILSDGFFKIDFLFEMSSLYHHIGIMKLLKPIGREYFSEDCAGRERFRARVKLSAFRYLFFLAFQSHNFDTPIIPPLDVVAIHFSQMVVAPLAYRSDCMRIAGQILDCNYRMMVCEGTSNEANIELHRTTWNMVVDWQSKSSGRPLEWLRYDYCALDSSNVQGSNPFTVKSVKALANVSGLLGSSTTDLSDVHLDRLLPAEAAEYFRGCNFDEYQTSLVEFFRCAEGFIRNEDHFESSGVELWARYARFLSLYAQERRLSNPSGGSLLKDHLDSCNGVMSKSSSIGLTKPSSHSGSSRTEHHHDADDMLPIMPASVSVAESLDSSPGSDPLMLKPVADLPPEAPSSPFAVVPTLGMRLMLYLHRSAPLKYTQCLEYLDISSTSDDVIWIASRENIDHTSALWLSTFSENYLRTNNSTSEEYCGAQRSVDEYNSSAVKKSTSRHRSEQASSVSTTGSGKKVSIMSFDRMDV</sequence>
<feature type="compositionally biased region" description="Polar residues" evidence="3">
    <location>
        <begin position="698"/>
        <end position="716"/>
    </location>
</feature>
<dbReference type="OrthoDB" id="2187496at2759"/>
<dbReference type="GO" id="GO:0005737">
    <property type="term" value="C:cytoplasm"/>
    <property type="evidence" value="ECO:0007669"/>
    <property type="project" value="TreeGrafter"/>
</dbReference>
<dbReference type="InterPro" id="IPR003591">
    <property type="entry name" value="Leu-rich_rpt_typical-subtyp"/>
</dbReference>
<gene>
    <name evidence="4" type="ORF">BSAL_47370</name>
</gene>
<dbReference type="InterPro" id="IPR050216">
    <property type="entry name" value="LRR_domain-containing"/>
</dbReference>
<dbReference type="PANTHER" id="PTHR48051">
    <property type="match status" value="1"/>
</dbReference>
<dbReference type="InterPro" id="IPR032675">
    <property type="entry name" value="LRR_dom_sf"/>
</dbReference>
<evidence type="ECO:0000313" key="4">
    <source>
        <dbReference type="EMBL" id="CUG94275.1"/>
    </source>
</evidence>
<evidence type="ECO:0000313" key="5">
    <source>
        <dbReference type="Proteomes" id="UP000051952"/>
    </source>
</evidence>